<evidence type="ECO:0000313" key="1">
    <source>
        <dbReference type="EMBL" id="MFD3393379.1"/>
    </source>
</evidence>
<evidence type="ECO:0000313" key="2">
    <source>
        <dbReference type="Proteomes" id="UP001598138"/>
    </source>
</evidence>
<accession>A0ABW6DCA6</accession>
<name>A0ABW6DCA6_9BACT</name>
<dbReference type="EMBL" id="JBBKXZ010000001">
    <property type="protein sequence ID" value="MFD3393379.1"/>
    <property type="molecule type" value="Genomic_DNA"/>
</dbReference>
<gene>
    <name evidence="1" type="ORF">U0R10_01975</name>
</gene>
<proteinExistence type="predicted"/>
<comment type="caution">
    <text evidence="1">The sequence shown here is derived from an EMBL/GenBank/DDBJ whole genome shotgun (WGS) entry which is preliminary data.</text>
</comment>
<dbReference type="RefSeq" id="WP_377982004.1">
    <property type="nucleotide sequence ID" value="NZ_JBBKXZ010000001.1"/>
</dbReference>
<dbReference type="Pfam" id="PF11751">
    <property type="entry name" value="PorP_SprF"/>
    <property type="match status" value="1"/>
</dbReference>
<organism evidence="1 2">
    <name type="scientific">Aquirufa avitistagni</name>
    <dbReference type="NCBI Taxonomy" id="3104728"/>
    <lineage>
        <taxon>Bacteria</taxon>
        <taxon>Pseudomonadati</taxon>
        <taxon>Bacteroidota</taxon>
        <taxon>Cytophagia</taxon>
        <taxon>Cytophagales</taxon>
        <taxon>Flectobacillaceae</taxon>
        <taxon>Aquirufa</taxon>
    </lineage>
</organism>
<reference evidence="1 2" key="1">
    <citation type="submission" date="2024-03" db="EMBL/GenBank/DDBJ databases">
        <title>Aquirufa genome sequencing.</title>
        <authorList>
            <person name="Pitt A."/>
            <person name="Hahn M.W."/>
        </authorList>
    </citation>
    <scope>NUCLEOTIDE SEQUENCE [LARGE SCALE GENOMIC DNA]</scope>
    <source>
        <strain evidence="1 2">OSTEICH-129V</strain>
    </source>
</reference>
<keyword evidence="2" id="KW-1185">Reference proteome</keyword>
<dbReference type="InterPro" id="IPR019861">
    <property type="entry name" value="PorP/SprF_Bacteroidetes"/>
</dbReference>
<dbReference type="Proteomes" id="UP001598138">
    <property type="component" value="Unassembled WGS sequence"/>
</dbReference>
<sequence length="291" mass="31446">MKKVIFLVLMVQVALGQQESLRMVYPFIPLGINPAEAGLRGVASITGIYRKKPLFQQNLGGSSQQYFSFDMPIAQGKGGIGFLAYNTDQSYLLPQGGLAANLGLSAVGSYAMEWGRGNTLRFGGQVGIDQYPILDKTGTAVLRSSFGLGLIYTHDQLVVGISKPTREAPTYVRATYTMNLDNSFTTKFGSLVRLGSGDLKVDAHATVWYHEKVGAGLWYQGTGSEFGDAALLLSAEVALGRNFRVGYAYDLLGKQVALTTPMSSGVASGFHQIFIRYEIDTGNGKIAEFRP</sequence>
<protein>
    <submittedName>
        <fullName evidence="1">Type IX secretion system membrane protein PorP/SprF</fullName>
    </submittedName>
</protein>